<dbReference type="AlphaFoldDB" id="W2TXQ8"/>
<dbReference type="InterPro" id="IPR004245">
    <property type="entry name" value="DUF229"/>
</dbReference>
<evidence type="ECO:0000313" key="2">
    <source>
        <dbReference type="Proteomes" id="UP000053676"/>
    </source>
</evidence>
<keyword evidence="2" id="KW-1185">Reference proteome</keyword>
<organism evidence="1 2">
    <name type="scientific">Necator americanus</name>
    <name type="common">Human hookworm</name>
    <dbReference type="NCBI Taxonomy" id="51031"/>
    <lineage>
        <taxon>Eukaryota</taxon>
        <taxon>Metazoa</taxon>
        <taxon>Ecdysozoa</taxon>
        <taxon>Nematoda</taxon>
        <taxon>Chromadorea</taxon>
        <taxon>Rhabditida</taxon>
        <taxon>Rhabditina</taxon>
        <taxon>Rhabditomorpha</taxon>
        <taxon>Strongyloidea</taxon>
        <taxon>Ancylostomatidae</taxon>
        <taxon>Bunostominae</taxon>
        <taxon>Necator</taxon>
    </lineage>
</organism>
<protein>
    <submittedName>
        <fullName evidence="1">Uncharacterized protein</fullName>
    </submittedName>
</protein>
<proteinExistence type="predicted"/>
<dbReference type="KEGG" id="nai:NECAME_16211"/>
<dbReference type="Pfam" id="PF02995">
    <property type="entry name" value="DUF229"/>
    <property type="match status" value="1"/>
</dbReference>
<gene>
    <name evidence="1" type="ORF">NECAME_16211</name>
</gene>
<dbReference type="GO" id="GO:0005615">
    <property type="term" value="C:extracellular space"/>
    <property type="evidence" value="ECO:0007669"/>
    <property type="project" value="TreeGrafter"/>
</dbReference>
<dbReference type="OrthoDB" id="5860544at2759"/>
<accession>W2TXQ8</accession>
<reference evidence="2" key="1">
    <citation type="journal article" date="2014" name="Nat. Genet.">
        <title>Genome of the human hookworm Necator americanus.</title>
        <authorList>
            <person name="Tang Y.T."/>
            <person name="Gao X."/>
            <person name="Rosa B.A."/>
            <person name="Abubucker S."/>
            <person name="Hallsworth-Pepin K."/>
            <person name="Martin J."/>
            <person name="Tyagi R."/>
            <person name="Heizer E."/>
            <person name="Zhang X."/>
            <person name="Bhonagiri-Palsikar V."/>
            <person name="Minx P."/>
            <person name="Warren W.C."/>
            <person name="Wang Q."/>
            <person name="Zhan B."/>
            <person name="Hotez P.J."/>
            <person name="Sternberg P.W."/>
            <person name="Dougall A."/>
            <person name="Gaze S.T."/>
            <person name="Mulvenna J."/>
            <person name="Sotillo J."/>
            <person name="Ranganathan S."/>
            <person name="Rabelo E.M."/>
            <person name="Wilson R.K."/>
            <person name="Felgner P.L."/>
            <person name="Bethony J."/>
            <person name="Hawdon J.M."/>
            <person name="Gasser R.B."/>
            <person name="Loukas A."/>
            <person name="Mitreva M."/>
        </authorList>
    </citation>
    <scope>NUCLEOTIDE SEQUENCE [LARGE SCALE GENOMIC DNA]</scope>
</reference>
<dbReference type="STRING" id="51031.W2TXQ8"/>
<dbReference type="PANTHER" id="PTHR10974:SF75">
    <property type="entry name" value="SULFATASE DOMAIN-CONTAINING PROTEIN"/>
    <property type="match status" value="1"/>
</dbReference>
<dbReference type="PANTHER" id="PTHR10974">
    <property type="entry name" value="FI08016P-RELATED"/>
    <property type="match status" value="1"/>
</dbReference>
<name>W2TXQ8_NECAM</name>
<dbReference type="EMBL" id="KI657520">
    <property type="protein sequence ID" value="ETN86653.1"/>
    <property type="molecule type" value="Genomic_DNA"/>
</dbReference>
<dbReference type="Proteomes" id="UP000053676">
    <property type="component" value="Unassembled WGS sequence"/>
</dbReference>
<evidence type="ECO:0000313" key="1">
    <source>
        <dbReference type="EMBL" id="ETN86653.1"/>
    </source>
</evidence>
<sequence>MSLPRTIDYLKRNMGAVFMEFLNRVGENSKPNGFPLAFGKSIELVDRSIVGLPPMDPDWDRDKICQEYLDKYDYHLHQFGAHGYKTMIAQDHLAGIVFYPNCSGFKNLEADHVWRSSKNCSDMAYYTCSL</sequence>